<dbReference type="GO" id="GO:0016757">
    <property type="term" value="F:glycosyltransferase activity"/>
    <property type="evidence" value="ECO:0007669"/>
    <property type="project" value="TreeGrafter"/>
</dbReference>
<sequence length="394" mass="43045">MTPIVRMLGTRGVPAAHGGFETAVENIGLDLVDRGWRVVVYCQDDEPGAELRTDSWKGIERVHVPARHDGPRGTIEFDVGAVRHAAREAEQDGSVCVTFGYNTGALNAVLRSRRVPNIINMDGIEWKRARWSGPEKAFLWTQERAACWLGDHLIADHPEIARHLATRVPAEKITTIAYGAPGIIDAPDWAVFDRGLEPGTYLTLVARPVPENSILEIVRAFSSRRWGRQLVVLGSYDPADAYQRAVLEAASDEVVFLGAIYDTDIVSALRFHSVAYVHGHQVGGTNPSLVEALGCGNAVIAHDNRYNRWVADDAALYFSDEAGIVSALERLLSSPELAASLSGHARTRHSAEFTWSRITDQYEALIRAHLPDAAQTSVATSSERGAGSRAVKAR</sequence>
<evidence type="ECO:0000259" key="1">
    <source>
        <dbReference type="Pfam" id="PF09314"/>
    </source>
</evidence>
<dbReference type="Pfam" id="PF13524">
    <property type="entry name" value="Glyco_trans_1_2"/>
    <property type="match status" value="1"/>
</dbReference>
<organism evidence="3 4">
    <name type="scientific">Nocardioides albus</name>
    <dbReference type="NCBI Taxonomy" id="1841"/>
    <lineage>
        <taxon>Bacteria</taxon>
        <taxon>Bacillati</taxon>
        <taxon>Actinomycetota</taxon>
        <taxon>Actinomycetes</taxon>
        <taxon>Propionibacteriales</taxon>
        <taxon>Nocardioidaceae</taxon>
        <taxon>Nocardioides</taxon>
    </lineage>
</organism>
<dbReference type="AlphaFoldDB" id="A0A7W5F6P4"/>
<protein>
    <submittedName>
        <fullName evidence="3">Glycosyltransferase involved in cell wall biosynthesis</fullName>
    </submittedName>
</protein>
<dbReference type="Gene3D" id="3.40.50.2000">
    <property type="entry name" value="Glycogen Phosphorylase B"/>
    <property type="match status" value="2"/>
</dbReference>
<comment type="caution">
    <text evidence="3">The sequence shown here is derived from an EMBL/GenBank/DDBJ whole genome shotgun (WGS) entry which is preliminary data.</text>
</comment>
<dbReference type="PANTHER" id="PTHR12526:SF636">
    <property type="entry name" value="BLL3647 PROTEIN"/>
    <property type="match status" value="1"/>
</dbReference>
<proteinExistence type="predicted"/>
<keyword evidence="4" id="KW-1185">Reference proteome</keyword>
<gene>
    <name evidence="3" type="ORF">FHS12_000069</name>
</gene>
<evidence type="ECO:0000259" key="2">
    <source>
        <dbReference type="Pfam" id="PF13524"/>
    </source>
</evidence>
<dbReference type="InterPro" id="IPR015393">
    <property type="entry name" value="DUF1972"/>
</dbReference>
<feature type="domain" description="DUF1972" evidence="1">
    <location>
        <begin position="5"/>
        <end position="180"/>
    </location>
</feature>
<dbReference type="SUPFAM" id="SSF53756">
    <property type="entry name" value="UDP-Glycosyltransferase/glycogen phosphorylase"/>
    <property type="match status" value="1"/>
</dbReference>
<dbReference type="Pfam" id="PF09314">
    <property type="entry name" value="DUF1972"/>
    <property type="match status" value="1"/>
</dbReference>
<feature type="domain" description="Spore protein YkvP/CgeB glycosyl transferase-like" evidence="2">
    <location>
        <begin position="219"/>
        <end position="363"/>
    </location>
</feature>
<reference evidence="3 4" key="1">
    <citation type="submission" date="2020-08" db="EMBL/GenBank/DDBJ databases">
        <title>Genomic Encyclopedia of Type Strains, Phase III (KMG-III): the genomes of soil and plant-associated and newly described type strains.</title>
        <authorList>
            <person name="Whitman W."/>
        </authorList>
    </citation>
    <scope>NUCLEOTIDE SEQUENCE [LARGE SCALE GENOMIC DNA]</scope>
    <source>
        <strain evidence="3 4">CECT 3302</strain>
    </source>
</reference>
<dbReference type="RefSeq" id="WP_229788178.1">
    <property type="nucleotide sequence ID" value="NZ_BMQT01000001.1"/>
</dbReference>
<accession>A0A7W5F6P4</accession>
<dbReference type="InterPro" id="IPR055259">
    <property type="entry name" value="YkvP/CgeB_Glyco_trans-like"/>
</dbReference>
<dbReference type="Proteomes" id="UP000577707">
    <property type="component" value="Unassembled WGS sequence"/>
</dbReference>
<dbReference type="EMBL" id="JACHXG010000001">
    <property type="protein sequence ID" value="MBB3087146.1"/>
    <property type="molecule type" value="Genomic_DNA"/>
</dbReference>
<name>A0A7W5F6P4_9ACTN</name>
<keyword evidence="3" id="KW-0808">Transferase</keyword>
<evidence type="ECO:0000313" key="3">
    <source>
        <dbReference type="EMBL" id="MBB3087146.1"/>
    </source>
</evidence>
<evidence type="ECO:0000313" key="4">
    <source>
        <dbReference type="Proteomes" id="UP000577707"/>
    </source>
</evidence>
<dbReference type="PANTHER" id="PTHR12526">
    <property type="entry name" value="GLYCOSYLTRANSFERASE"/>
    <property type="match status" value="1"/>
</dbReference>